<sequence length="724" mass="81192">MILNDAPANEAILSNVGEIGEFRIRNSAKAFNILSSGLYANKIRAVIRELSCNAVDSHVAADNAGTPFDVHLPTTLEPWFAVRDYGTGLTHEQVTNIYTTYFESSKTNSNAFIGALGLGSKSPFSYTDNFTVTAIKDGRKGIYSAFINGEGVPSIALMMEEESTEPSGVEVKMSVNDRYDFDKFRSEARTVYTHFSLRPVISGSDFEFRDVEYEDKDIVPGVHSYSDSRSCRAVMGNIAYPIDVPNAETNLGEVAKLLACGLEMHFAIGELDFQASREGLSYIPSTITAIKAKLNAVNDSLTEVLAKEANAIANMWDRAVFLVKKAEQPLWSAAVQKYVTDTSFAMVNFPHRSYARLVPFKLTVDGLAKKFNIAIRGFDKSRGQIACTNLKSYNEHKQVMGKPTEYIATWDINISDSLFFVINDTKNGATERAKYHWRNSKDVCQGRYSDKVIVIEAADKTKPVKTKAFFHAIANPPTSRTMMASSLLEKPRKDSSVGKNVTIMVLQERGYGGYYREREMVWKDAGKADSFDKKDIHYYLPLSGYTLESKYGYSSAKELKDDVTSSGVKGFHRGSIYGVRKSDIEFIKTQKNWVNFEDHIVDVLSKVKEEDFVGMVLGMVDNYDFAQYNIDIATKIENQGSPYLVLSTKFKDVEKVKFNQANFQQLTRRYANNMTFDPTALGEKFVIECKAVYARYPLLENLRYRDCSSAIAEYINLVDAHKSV</sequence>
<accession>A0A6J5TAH2</accession>
<evidence type="ECO:0000313" key="1">
    <source>
        <dbReference type="EMBL" id="CAB4241793.1"/>
    </source>
</evidence>
<gene>
    <name evidence="1" type="ORF">UFOVP71_331</name>
</gene>
<dbReference type="InterPro" id="IPR036890">
    <property type="entry name" value="HATPase_C_sf"/>
</dbReference>
<dbReference type="SUPFAM" id="SSF55874">
    <property type="entry name" value="ATPase domain of HSP90 chaperone/DNA topoisomerase II/histidine kinase"/>
    <property type="match status" value="1"/>
</dbReference>
<dbReference type="EMBL" id="LR797824">
    <property type="protein sequence ID" value="CAB4241793.1"/>
    <property type="molecule type" value="Genomic_DNA"/>
</dbReference>
<organism evidence="1">
    <name type="scientific">uncultured Caudovirales phage</name>
    <dbReference type="NCBI Taxonomy" id="2100421"/>
    <lineage>
        <taxon>Viruses</taxon>
        <taxon>Duplodnaviria</taxon>
        <taxon>Heunggongvirae</taxon>
        <taxon>Uroviricota</taxon>
        <taxon>Caudoviricetes</taxon>
        <taxon>Peduoviridae</taxon>
        <taxon>Maltschvirus</taxon>
        <taxon>Maltschvirus maltsch</taxon>
    </lineage>
</organism>
<proteinExistence type="predicted"/>
<protein>
    <submittedName>
        <fullName evidence="1">Uncharacterized protein</fullName>
    </submittedName>
</protein>
<name>A0A6J5TAH2_9CAUD</name>
<dbReference type="Gene3D" id="3.30.565.10">
    <property type="entry name" value="Histidine kinase-like ATPase, C-terminal domain"/>
    <property type="match status" value="1"/>
</dbReference>
<reference evidence="1" key="1">
    <citation type="submission" date="2020-05" db="EMBL/GenBank/DDBJ databases">
        <authorList>
            <person name="Chiriac C."/>
            <person name="Salcher M."/>
            <person name="Ghai R."/>
            <person name="Kavagutti S V."/>
        </authorList>
    </citation>
    <scope>NUCLEOTIDE SEQUENCE</scope>
</reference>